<gene>
    <name evidence="1" type="ORF">GSF08_02865</name>
</gene>
<organism evidence="1 2">
    <name type="scientific">Copranaerobaculum intestinale</name>
    <dbReference type="NCBI Taxonomy" id="2692629"/>
    <lineage>
        <taxon>Bacteria</taxon>
        <taxon>Bacillati</taxon>
        <taxon>Bacillota</taxon>
        <taxon>Erysipelotrichia</taxon>
        <taxon>Erysipelotrichales</taxon>
        <taxon>Erysipelotrichaceae</taxon>
        <taxon>Copranaerobaculum</taxon>
    </lineage>
</organism>
<dbReference type="Pfam" id="PF06224">
    <property type="entry name" value="AlkZ-like"/>
    <property type="match status" value="1"/>
</dbReference>
<dbReference type="Proteomes" id="UP000434036">
    <property type="component" value="Unassembled WGS sequence"/>
</dbReference>
<evidence type="ECO:0008006" key="3">
    <source>
        <dbReference type="Google" id="ProtNLM"/>
    </source>
</evidence>
<dbReference type="AlphaFoldDB" id="A0A6N8U3X6"/>
<proteinExistence type="predicted"/>
<reference evidence="1 2" key="1">
    <citation type="submission" date="2019-12" db="EMBL/GenBank/DDBJ databases">
        <authorList>
            <person name="Yang R."/>
        </authorList>
    </citation>
    <scope>NUCLEOTIDE SEQUENCE [LARGE SCALE GENOMIC DNA]</scope>
    <source>
        <strain evidence="1 2">DONG20-135</strain>
    </source>
</reference>
<evidence type="ECO:0000313" key="1">
    <source>
        <dbReference type="EMBL" id="MXQ72886.1"/>
    </source>
</evidence>
<keyword evidence="2" id="KW-1185">Reference proteome</keyword>
<sequence length="390" mass="46942">MKTYTKQQVRNYLIRYQGLCDESDLKDDQDICDFVKKVGCIQFDPLDAAGRNADLVLQARMKNYRRDELYRSLYDNRQLFDCWDKNMSICSVMDWPCFEPFRERYRPWLKKHEATVQEVTEYLRIHEWACSTDMESSERVTWHYGEQSLVRAILECMCYSGDAIVHHKVGTRRYYGLAENWIDADIYQKPCPFQSVQDYHEWLVLRRINSVGCLWDRPSDAFLGIYDFKSADRKEALKRLCEKGILISFQVTDIPAVFYIDRSSMPLLEEDAELHSRNMRILAPLDNMLWDRRMIEALFDFRYRWEVYVPAKQRQYGYYVMPLLYRDMLIGRIELKTDRATSTLIVKRVWWEKQSYANRYDKTLNRCLKRFLTYNRCTQLVFEQEELQNG</sequence>
<dbReference type="PANTHER" id="PTHR30528">
    <property type="entry name" value="CYTOPLASMIC PROTEIN"/>
    <property type="match status" value="1"/>
</dbReference>
<comment type="caution">
    <text evidence="1">The sequence shown here is derived from an EMBL/GenBank/DDBJ whole genome shotgun (WGS) entry which is preliminary data.</text>
</comment>
<dbReference type="PANTHER" id="PTHR30528:SF0">
    <property type="entry name" value="CYTOPLASMIC PROTEIN"/>
    <property type="match status" value="1"/>
</dbReference>
<dbReference type="EMBL" id="WUUQ01000001">
    <property type="protein sequence ID" value="MXQ72886.1"/>
    <property type="molecule type" value="Genomic_DNA"/>
</dbReference>
<reference evidence="1 2" key="2">
    <citation type="submission" date="2020-01" db="EMBL/GenBank/DDBJ databases">
        <title>Clostridiaceae sp. nov. isolated from the gut of human by culturomics.</title>
        <authorList>
            <person name="Chang Y."/>
        </authorList>
    </citation>
    <scope>NUCLEOTIDE SEQUENCE [LARGE SCALE GENOMIC DNA]</scope>
    <source>
        <strain evidence="1 2">DONG20-135</strain>
    </source>
</reference>
<accession>A0A6N8U3X6</accession>
<dbReference type="InterPro" id="IPR009351">
    <property type="entry name" value="AlkZ-like"/>
</dbReference>
<evidence type="ECO:0000313" key="2">
    <source>
        <dbReference type="Proteomes" id="UP000434036"/>
    </source>
</evidence>
<name>A0A6N8U3X6_9FIRM</name>
<dbReference type="RefSeq" id="WP_160624361.1">
    <property type="nucleotide sequence ID" value="NZ_WUUQ01000001.1"/>
</dbReference>
<protein>
    <recommendedName>
        <fullName evidence="3">Winged helix-turn-helix domain-containing protein</fullName>
    </recommendedName>
</protein>